<accession>A0ABR4JDZ4</accession>
<reference evidence="3 4" key="1">
    <citation type="submission" date="2024-07" db="EMBL/GenBank/DDBJ databases">
        <title>Section-level genome sequencing and comparative genomics of Aspergillus sections Usti and Cavernicolus.</title>
        <authorList>
            <consortium name="Lawrence Berkeley National Laboratory"/>
            <person name="Nybo J.L."/>
            <person name="Vesth T.C."/>
            <person name="Theobald S."/>
            <person name="Frisvad J.C."/>
            <person name="Larsen T.O."/>
            <person name="Kjaerboelling I."/>
            <person name="Rothschild-Mancinelli K."/>
            <person name="Lyhne E.K."/>
            <person name="Kogle M.E."/>
            <person name="Barry K."/>
            <person name="Clum A."/>
            <person name="Na H."/>
            <person name="Ledsgaard L."/>
            <person name="Lin J."/>
            <person name="Lipzen A."/>
            <person name="Kuo A."/>
            <person name="Riley R."/>
            <person name="Mondo S."/>
            <person name="LaButti K."/>
            <person name="Haridas S."/>
            <person name="Pangalinan J."/>
            <person name="Salamov A.A."/>
            <person name="Simmons B.A."/>
            <person name="Magnuson J.K."/>
            <person name="Chen J."/>
            <person name="Drula E."/>
            <person name="Henrissat B."/>
            <person name="Wiebenga A."/>
            <person name="Lubbers R.J."/>
            <person name="Gomes A.C."/>
            <person name="Macurrencykelacurrency M.R."/>
            <person name="Stajich J."/>
            <person name="Grigoriev I.V."/>
            <person name="Mortensen U.H."/>
            <person name="De vries R.P."/>
            <person name="Baker S.E."/>
            <person name="Andersen M.R."/>
        </authorList>
    </citation>
    <scope>NUCLEOTIDE SEQUENCE [LARGE SCALE GENOMIC DNA]</scope>
    <source>
        <strain evidence="3 4">CBS 756.74</strain>
    </source>
</reference>
<protein>
    <recommendedName>
        <fullName evidence="2">C2H2-type domain-containing protein</fullName>
    </recommendedName>
</protein>
<feature type="domain" description="C2H2-type" evidence="2">
    <location>
        <begin position="38"/>
        <end position="59"/>
    </location>
</feature>
<dbReference type="EMBL" id="JBFXLR010000092">
    <property type="protein sequence ID" value="KAL2837809.1"/>
    <property type="molecule type" value="Genomic_DNA"/>
</dbReference>
<evidence type="ECO:0000313" key="3">
    <source>
        <dbReference type="EMBL" id="KAL2837809.1"/>
    </source>
</evidence>
<keyword evidence="4" id="KW-1185">Reference proteome</keyword>
<dbReference type="Gene3D" id="3.30.160.60">
    <property type="entry name" value="Classic Zinc Finger"/>
    <property type="match status" value="1"/>
</dbReference>
<gene>
    <name evidence="3" type="ORF">BJX68DRAFT_272893</name>
</gene>
<dbReference type="PROSITE" id="PS00028">
    <property type="entry name" value="ZINC_FINGER_C2H2_1"/>
    <property type="match status" value="1"/>
</dbReference>
<dbReference type="InterPro" id="IPR036236">
    <property type="entry name" value="Znf_C2H2_sf"/>
</dbReference>
<dbReference type="GeneID" id="98162472"/>
<evidence type="ECO:0000256" key="1">
    <source>
        <dbReference type="SAM" id="MobiDB-lite"/>
    </source>
</evidence>
<proteinExistence type="predicted"/>
<feature type="region of interest" description="Disordered" evidence="1">
    <location>
        <begin position="92"/>
        <end position="115"/>
    </location>
</feature>
<dbReference type="RefSeq" id="XP_070892712.1">
    <property type="nucleotide sequence ID" value="XM_071047308.1"/>
</dbReference>
<dbReference type="Proteomes" id="UP001610444">
    <property type="component" value="Unassembled WGS sequence"/>
</dbReference>
<evidence type="ECO:0000259" key="2">
    <source>
        <dbReference type="PROSITE" id="PS00028"/>
    </source>
</evidence>
<comment type="caution">
    <text evidence="3">The sequence shown here is derived from an EMBL/GenBank/DDBJ whole genome shotgun (WGS) entry which is preliminary data.</text>
</comment>
<name>A0ABR4JDZ4_9EURO</name>
<sequence length="269" mass="29772">MPHAHLRKKKVLEAARSHVCPVCGKAFKRNTQEKPYQCRYCFKRYGRGDVTVRHEKTNHEALYTVRLGGMEYLSKPQSTLGTRGSCVSEAGLEPHQSAQPLTEDSSRVSIEKSSRSPTSFMTRWTSYSDGRELPTVEPESEPVVHSRELTTTPARSVAFMPPIQCVTPGDPTMGIPSHATASTTVSIEDFDLDETVGLTNPEPATPGQETIKSIAPLEDSQPMPLGLMFDPLWDPSRMKRAAVFAYVLDYANEHVQNTAAVGQLLELLK</sequence>
<organism evidence="3 4">
    <name type="scientific">Aspergillus pseudodeflectus</name>
    <dbReference type="NCBI Taxonomy" id="176178"/>
    <lineage>
        <taxon>Eukaryota</taxon>
        <taxon>Fungi</taxon>
        <taxon>Dikarya</taxon>
        <taxon>Ascomycota</taxon>
        <taxon>Pezizomycotina</taxon>
        <taxon>Eurotiomycetes</taxon>
        <taxon>Eurotiomycetidae</taxon>
        <taxon>Eurotiales</taxon>
        <taxon>Aspergillaceae</taxon>
        <taxon>Aspergillus</taxon>
        <taxon>Aspergillus subgen. Nidulantes</taxon>
    </lineage>
</organism>
<feature type="compositionally biased region" description="Basic and acidic residues" evidence="1">
    <location>
        <begin position="104"/>
        <end position="114"/>
    </location>
</feature>
<dbReference type="InterPro" id="IPR013087">
    <property type="entry name" value="Znf_C2H2_type"/>
</dbReference>
<evidence type="ECO:0000313" key="4">
    <source>
        <dbReference type="Proteomes" id="UP001610444"/>
    </source>
</evidence>
<dbReference type="SUPFAM" id="SSF57667">
    <property type="entry name" value="beta-beta-alpha zinc fingers"/>
    <property type="match status" value="1"/>
</dbReference>